<dbReference type="SMART" id="SM00304">
    <property type="entry name" value="HAMP"/>
    <property type="match status" value="1"/>
</dbReference>
<dbReference type="Gene3D" id="1.10.287.130">
    <property type="match status" value="1"/>
</dbReference>
<dbReference type="Gene3D" id="3.30.450.20">
    <property type="entry name" value="PAS domain"/>
    <property type="match status" value="2"/>
</dbReference>
<evidence type="ECO:0000313" key="15">
    <source>
        <dbReference type="EMBL" id="KKU83866.1"/>
    </source>
</evidence>
<gene>
    <name evidence="15" type="ORF">UY11_C0012G0001</name>
</gene>
<evidence type="ECO:0000259" key="14">
    <source>
        <dbReference type="PROSITE" id="PS50885"/>
    </source>
</evidence>
<dbReference type="Pfam" id="PF14827">
    <property type="entry name" value="dCache_3"/>
    <property type="match status" value="1"/>
</dbReference>
<dbReference type="PRINTS" id="PR00344">
    <property type="entry name" value="BCTRLSENSOR"/>
</dbReference>
<keyword evidence="8" id="KW-0418">Kinase</keyword>
<reference evidence="15 16" key="1">
    <citation type="journal article" date="2015" name="Nature">
        <title>rRNA introns, odd ribosomes, and small enigmatic genomes across a large radiation of phyla.</title>
        <authorList>
            <person name="Brown C.T."/>
            <person name="Hug L.A."/>
            <person name="Thomas B.C."/>
            <person name="Sharon I."/>
            <person name="Castelle C.J."/>
            <person name="Singh A."/>
            <person name="Wilkins M.J."/>
            <person name="Williams K.H."/>
            <person name="Banfield J.F."/>
        </authorList>
    </citation>
    <scope>NUCLEOTIDE SEQUENCE [LARGE SCALE GENOMIC DNA]</scope>
</reference>
<dbReference type="PANTHER" id="PTHR43711">
    <property type="entry name" value="TWO-COMPONENT HISTIDINE KINASE"/>
    <property type="match status" value="1"/>
</dbReference>
<keyword evidence="11" id="KW-0175">Coiled coil</keyword>
<feature type="domain" description="Histidine kinase" evidence="13">
    <location>
        <begin position="569"/>
        <end position="792"/>
    </location>
</feature>
<evidence type="ECO:0000259" key="13">
    <source>
        <dbReference type="PROSITE" id="PS50109"/>
    </source>
</evidence>
<evidence type="ECO:0000256" key="1">
    <source>
        <dbReference type="ARBA" id="ARBA00000085"/>
    </source>
</evidence>
<dbReference type="InterPro" id="IPR029150">
    <property type="entry name" value="dCache_3"/>
</dbReference>
<dbReference type="InterPro" id="IPR029151">
    <property type="entry name" value="Sensor-like_sf"/>
</dbReference>
<dbReference type="GO" id="GO:0000155">
    <property type="term" value="F:phosphorelay sensor kinase activity"/>
    <property type="evidence" value="ECO:0007669"/>
    <property type="project" value="InterPro"/>
</dbReference>
<dbReference type="Pfam" id="PF00672">
    <property type="entry name" value="HAMP"/>
    <property type="match status" value="1"/>
</dbReference>
<dbReference type="Pfam" id="PF02518">
    <property type="entry name" value="HATPase_c"/>
    <property type="match status" value="1"/>
</dbReference>
<dbReference type="InterPro" id="IPR003594">
    <property type="entry name" value="HATPase_dom"/>
</dbReference>
<dbReference type="InterPro" id="IPR050736">
    <property type="entry name" value="Sensor_HK_Regulatory"/>
</dbReference>
<dbReference type="GO" id="GO:0005886">
    <property type="term" value="C:plasma membrane"/>
    <property type="evidence" value="ECO:0007669"/>
    <property type="project" value="UniProtKB-SubCell"/>
</dbReference>
<dbReference type="InterPro" id="IPR003661">
    <property type="entry name" value="HisK_dim/P_dom"/>
</dbReference>
<keyword evidence="10" id="KW-0902">Two-component regulatory system</keyword>
<dbReference type="CDD" id="cd16922">
    <property type="entry name" value="HATPase_EvgS-ArcB-TorS-like"/>
    <property type="match status" value="1"/>
</dbReference>
<dbReference type="SMART" id="SM00388">
    <property type="entry name" value="HisKA"/>
    <property type="match status" value="1"/>
</dbReference>
<evidence type="ECO:0000256" key="6">
    <source>
        <dbReference type="ARBA" id="ARBA00022679"/>
    </source>
</evidence>
<dbReference type="InterPro" id="IPR003660">
    <property type="entry name" value="HAMP_dom"/>
</dbReference>
<evidence type="ECO:0000256" key="4">
    <source>
        <dbReference type="ARBA" id="ARBA00022475"/>
    </source>
</evidence>
<dbReference type="InterPro" id="IPR036097">
    <property type="entry name" value="HisK_dim/P_sf"/>
</dbReference>
<comment type="subcellular location">
    <subcellularLocation>
        <location evidence="2">Cell membrane</location>
        <topology evidence="2">Multi-pass membrane protein</topology>
    </subcellularLocation>
</comment>
<dbReference type="PROSITE" id="PS50109">
    <property type="entry name" value="HIS_KIN"/>
    <property type="match status" value="1"/>
</dbReference>
<dbReference type="InterPro" id="IPR004358">
    <property type="entry name" value="Sig_transdc_His_kin-like_C"/>
</dbReference>
<evidence type="ECO:0000256" key="5">
    <source>
        <dbReference type="ARBA" id="ARBA00022553"/>
    </source>
</evidence>
<keyword evidence="12" id="KW-0472">Membrane</keyword>
<name>A0A0G1TPW6_9BACT</name>
<keyword evidence="7 12" id="KW-0812">Transmembrane</keyword>
<organism evidence="15 16">
    <name type="scientific">Candidatus Amesbacteria bacterium GW2011_GWC2_47_8</name>
    <dbReference type="NCBI Taxonomy" id="1618367"/>
    <lineage>
        <taxon>Bacteria</taxon>
        <taxon>Candidatus Amesiibacteriota</taxon>
    </lineage>
</organism>
<dbReference type="Gene3D" id="6.10.340.10">
    <property type="match status" value="1"/>
</dbReference>
<evidence type="ECO:0000313" key="16">
    <source>
        <dbReference type="Proteomes" id="UP000034265"/>
    </source>
</evidence>
<dbReference type="InterPro" id="IPR036890">
    <property type="entry name" value="HATPase_C_sf"/>
</dbReference>
<accession>A0A0G1TPW6</accession>
<dbReference type="CDD" id="cd00082">
    <property type="entry name" value="HisKA"/>
    <property type="match status" value="1"/>
</dbReference>
<dbReference type="Proteomes" id="UP000034265">
    <property type="component" value="Unassembled WGS sequence"/>
</dbReference>
<dbReference type="SMART" id="SM00387">
    <property type="entry name" value="HATPase_c"/>
    <property type="match status" value="1"/>
</dbReference>
<dbReference type="SUPFAM" id="SSF158472">
    <property type="entry name" value="HAMP domain-like"/>
    <property type="match status" value="1"/>
</dbReference>
<dbReference type="Gene3D" id="3.30.565.10">
    <property type="entry name" value="Histidine kinase-like ATPase, C-terminal domain"/>
    <property type="match status" value="1"/>
</dbReference>
<evidence type="ECO:0000256" key="8">
    <source>
        <dbReference type="ARBA" id="ARBA00022777"/>
    </source>
</evidence>
<comment type="caution">
    <text evidence="15">The sequence shown here is derived from an EMBL/GenBank/DDBJ whole genome shotgun (WGS) entry which is preliminary data.</text>
</comment>
<keyword evidence="4" id="KW-1003">Cell membrane</keyword>
<dbReference type="EC" id="2.7.13.3" evidence="3"/>
<proteinExistence type="predicted"/>
<feature type="transmembrane region" description="Helical" evidence="12">
    <location>
        <begin position="289"/>
        <end position="312"/>
    </location>
</feature>
<evidence type="ECO:0000256" key="11">
    <source>
        <dbReference type="SAM" id="Coils"/>
    </source>
</evidence>
<feature type="domain" description="HAMP" evidence="14">
    <location>
        <begin position="309"/>
        <end position="361"/>
    </location>
</feature>
<evidence type="ECO:0000256" key="3">
    <source>
        <dbReference type="ARBA" id="ARBA00012438"/>
    </source>
</evidence>
<comment type="catalytic activity">
    <reaction evidence="1">
        <text>ATP + protein L-histidine = ADP + protein N-phospho-L-histidine.</text>
        <dbReference type="EC" id="2.7.13.3"/>
    </reaction>
</comment>
<dbReference type="SUPFAM" id="SSF47384">
    <property type="entry name" value="Homodimeric domain of signal transducing histidine kinase"/>
    <property type="match status" value="1"/>
</dbReference>
<evidence type="ECO:0000256" key="10">
    <source>
        <dbReference type="ARBA" id="ARBA00023012"/>
    </source>
</evidence>
<keyword evidence="9 12" id="KW-1133">Transmembrane helix</keyword>
<protein>
    <recommendedName>
        <fullName evidence="3">histidine kinase</fullName>
        <ecNumber evidence="3">2.7.13.3</ecNumber>
    </recommendedName>
</protein>
<dbReference type="SUPFAM" id="SSF103190">
    <property type="entry name" value="Sensory domain-like"/>
    <property type="match status" value="1"/>
</dbReference>
<sequence length="797" mass="88563">MIAFLGLSGFFVAAFYLINIEFQKKGEEQLVASKIKVSQVRFKSQEDSDTRMLSSLLNVIVQDSDIKQQYLAKDREKLYAYIEPLFKNLDEKYSVTHWYFILPDGTVFLRAHSKALYGDVVARKTFLAARDTKQVASGLELGKTAYALRVVMPYYDNGELIGYVELGEEISHFLTGLESESGDKFSIFADKSRLSHVDWKLTRENAGLADNWDEYSNQLPVSSTPGSELTWECLAGQKVLSKYLVVGNQTFACAGFELITAGREPGGMIVSLVNISEYAALIKNNNFKILTWVIILLFCASGVGLLIALSIANPINRLSRAAKEIASGDLTRRITVSSTDEIGQLATLLNEMMDRLQQFHQVLEKKVEERTRELGNSVEALKSANRSAEESRMAMINLLEDEKELEKQLADEKAGVETKVEERTREVKEAHEKISEGWLQLQEEKARLSASINNLPVGFVMTDITENVLVMNETAKKILGTEGGEKTLGGIGEILEGKVNLHEFHQKCGVEKRRIDIKEVMLGSKYLHVFLSPILTGGPDSECIGVVILIEDVTEEKVLGRSKDEFFSIASHELRTPLTAIRGNTDLILQFYGDQIKDPQFKEMVDDVHESAVRLIDIVNDFLDMSRLEMGKMEFKKDDLDMGLVVAETLKEYQVTGSRKKLSLEFVKPEGGTLWAVGDRDKVKQVLINLIGNGLKFTEEGGVTIGLSMEGKTVKAAVTDTGRGVPKKNQSLLFRKFQQAGSSIYTRDVVQGTGLGLYISKLLVEGMGGTIALEKSEVGKGSTFVFSLPVAEVKDES</sequence>
<dbReference type="CDD" id="cd06225">
    <property type="entry name" value="HAMP"/>
    <property type="match status" value="1"/>
</dbReference>
<dbReference type="PROSITE" id="PS50885">
    <property type="entry name" value="HAMP"/>
    <property type="match status" value="1"/>
</dbReference>
<dbReference type="InterPro" id="IPR005467">
    <property type="entry name" value="His_kinase_dom"/>
</dbReference>
<keyword evidence="6" id="KW-0808">Transferase</keyword>
<dbReference type="Pfam" id="PF00512">
    <property type="entry name" value="HisKA"/>
    <property type="match status" value="1"/>
</dbReference>
<dbReference type="SUPFAM" id="SSF58104">
    <property type="entry name" value="Methyl-accepting chemotaxis protein (MCP) signaling domain"/>
    <property type="match status" value="1"/>
</dbReference>
<evidence type="ECO:0000256" key="12">
    <source>
        <dbReference type="SAM" id="Phobius"/>
    </source>
</evidence>
<dbReference type="AlphaFoldDB" id="A0A0G1TPW6"/>
<dbReference type="SUPFAM" id="SSF55874">
    <property type="entry name" value="ATPase domain of HSP90 chaperone/DNA topoisomerase II/histidine kinase"/>
    <property type="match status" value="1"/>
</dbReference>
<keyword evidence="5" id="KW-0597">Phosphoprotein</keyword>
<dbReference type="EMBL" id="LCOT01000012">
    <property type="protein sequence ID" value="KKU83866.1"/>
    <property type="molecule type" value="Genomic_DNA"/>
</dbReference>
<feature type="coiled-coil region" evidence="11">
    <location>
        <begin position="349"/>
        <end position="419"/>
    </location>
</feature>
<evidence type="ECO:0000256" key="2">
    <source>
        <dbReference type="ARBA" id="ARBA00004651"/>
    </source>
</evidence>
<evidence type="ECO:0000256" key="7">
    <source>
        <dbReference type="ARBA" id="ARBA00022692"/>
    </source>
</evidence>
<dbReference type="PANTHER" id="PTHR43711:SF26">
    <property type="entry name" value="SENSOR HISTIDINE KINASE RCSC"/>
    <property type="match status" value="1"/>
</dbReference>
<evidence type="ECO:0000256" key="9">
    <source>
        <dbReference type="ARBA" id="ARBA00022989"/>
    </source>
</evidence>